<reference evidence="3" key="1">
    <citation type="submission" date="2025-08" db="UniProtKB">
        <authorList>
            <consortium name="Ensembl"/>
        </authorList>
    </citation>
    <scope>IDENTIFICATION</scope>
</reference>
<accession>A0A8C6TIJ0</accession>
<reference evidence="3" key="2">
    <citation type="submission" date="2025-09" db="UniProtKB">
        <authorList>
            <consortium name="Ensembl"/>
        </authorList>
    </citation>
    <scope>IDENTIFICATION</scope>
</reference>
<name>A0A8C6TIJ0_9GOBI</name>
<evidence type="ECO:0000259" key="2">
    <source>
        <dbReference type="SMART" id="SM00148"/>
    </source>
</evidence>
<dbReference type="Proteomes" id="UP000694523">
    <property type="component" value="Unplaced"/>
</dbReference>
<feature type="domain" description="Phosphatidylinositol-specific phospholipase C X" evidence="2">
    <location>
        <begin position="46"/>
        <end position="182"/>
    </location>
</feature>
<organism evidence="3 4">
    <name type="scientific">Neogobius melanostomus</name>
    <name type="common">round goby</name>
    <dbReference type="NCBI Taxonomy" id="47308"/>
    <lineage>
        <taxon>Eukaryota</taxon>
        <taxon>Metazoa</taxon>
        <taxon>Chordata</taxon>
        <taxon>Craniata</taxon>
        <taxon>Vertebrata</taxon>
        <taxon>Euteleostomi</taxon>
        <taxon>Actinopterygii</taxon>
        <taxon>Neopterygii</taxon>
        <taxon>Teleostei</taxon>
        <taxon>Neoteleostei</taxon>
        <taxon>Acanthomorphata</taxon>
        <taxon>Gobiaria</taxon>
        <taxon>Gobiiformes</taxon>
        <taxon>Gobioidei</taxon>
        <taxon>Gobiidae</taxon>
        <taxon>Benthophilinae</taxon>
        <taxon>Neogobiini</taxon>
        <taxon>Neogobius</taxon>
    </lineage>
</organism>
<dbReference type="PANTHER" id="PTHR13593">
    <property type="match status" value="1"/>
</dbReference>
<dbReference type="GO" id="GO:0008081">
    <property type="term" value="F:phosphoric diester hydrolase activity"/>
    <property type="evidence" value="ECO:0007669"/>
    <property type="project" value="InterPro"/>
</dbReference>
<dbReference type="GO" id="GO:0006629">
    <property type="term" value="P:lipid metabolic process"/>
    <property type="evidence" value="ECO:0007669"/>
    <property type="project" value="InterPro"/>
</dbReference>
<evidence type="ECO:0000313" key="3">
    <source>
        <dbReference type="Ensembl" id="ENSNMLP00000022047.1"/>
    </source>
</evidence>
<dbReference type="Pfam" id="PF00388">
    <property type="entry name" value="PI-PLC-X"/>
    <property type="match status" value="1"/>
</dbReference>
<dbReference type="InterPro" id="IPR017946">
    <property type="entry name" value="PLC-like_Pdiesterase_TIM-brl"/>
</dbReference>
<dbReference type="SUPFAM" id="SSF51695">
    <property type="entry name" value="PLC-like phosphodiesterases"/>
    <property type="match status" value="1"/>
</dbReference>
<dbReference type="PROSITE" id="PS50007">
    <property type="entry name" value="PIPLC_X_DOMAIN"/>
    <property type="match status" value="1"/>
</dbReference>
<dbReference type="InterPro" id="IPR000909">
    <property type="entry name" value="PLipase_C_PInositol-sp_X_dom"/>
</dbReference>
<protein>
    <recommendedName>
        <fullName evidence="2">Phosphatidylinositol-specific phospholipase C X domain-containing protein</fullName>
    </recommendedName>
</protein>
<dbReference type="AlphaFoldDB" id="A0A8C6TIJ0"/>
<feature type="compositionally biased region" description="Gly residues" evidence="1">
    <location>
        <begin position="284"/>
        <end position="296"/>
    </location>
</feature>
<dbReference type="Ensembl" id="ENSNMLT00000024709.1">
    <property type="protein sequence ID" value="ENSNMLP00000022047.1"/>
    <property type="gene ID" value="ENSNMLG00000014301.1"/>
</dbReference>
<sequence>LSSDLCHMLYPRLTPCRASEDLPKPAFFSDKESLNWMKSISNDTLLSGLSIPGTHESLSHFQGVHGACQALTLQDQLRAGVRYLDLRVGIWINLRETSIECKTNGKFWKYVTLHQALEEIFKYLKKFPSEAVLVKISISSIVKEKVLKIVKETIGKFKSQIWDDFTMPSLGEVRGKVVLVQSKMLHLGVDKKKSYFLENGELTKIAARLRQFDSTLCQSYVTVTSYRDNAGKKDKDANGKIAEVVKMQREKKSCLGVVSMDFPSPALIGDIIDAGHCRCSRGNQNGGEGRGMTTGEGDGRGANDEGGSEGRTSDAHEENSEPDVDSTKASFWTRRSLRSLMSLMSLITLRSLRSLITLMSLMSLKPDPESLSP</sequence>
<keyword evidence="4" id="KW-1185">Reference proteome</keyword>
<evidence type="ECO:0000256" key="1">
    <source>
        <dbReference type="SAM" id="MobiDB-lite"/>
    </source>
</evidence>
<dbReference type="PANTHER" id="PTHR13593:SF113">
    <property type="entry name" value="SI:DKEY-266F7.9"/>
    <property type="match status" value="1"/>
</dbReference>
<feature type="region of interest" description="Disordered" evidence="1">
    <location>
        <begin position="281"/>
        <end position="329"/>
    </location>
</feature>
<dbReference type="Gene3D" id="3.20.20.190">
    <property type="entry name" value="Phosphatidylinositol (PI) phosphodiesterase"/>
    <property type="match status" value="1"/>
</dbReference>
<dbReference type="InterPro" id="IPR051057">
    <property type="entry name" value="PI-PLC_domain"/>
</dbReference>
<evidence type="ECO:0000313" key="4">
    <source>
        <dbReference type="Proteomes" id="UP000694523"/>
    </source>
</evidence>
<dbReference type="SMART" id="SM00148">
    <property type="entry name" value="PLCXc"/>
    <property type="match status" value="1"/>
</dbReference>
<proteinExistence type="predicted"/>